<dbReference type="EMBL" id="CM037161">
    <property type="protein sequence ID" value="KAH7854865.1"/>
    <property type="molecule type" value="Genomic_DNA"/>
</dbReference>
<gene>
    <name evidence="1" type="ORF">Vadar_018550</name>
</gene>
<organism evidence="1 2">
    <name type="scientific">Vaccinium darrowii</name>
    <dbReference type="NCBI Taxonomy" id="229202"/>
    <lineage>
        <taxon>Eukaryota</taxon>
        <taxon>Viridiplantae</taxon>
        <taxon>Streptophyta</taxon>
        <taxon>Embryophyta</taxon>
        <taxon>Tracheophyta</taxon>
        <taxon>Spermatophyta</taxon>
        <taxon>Magnoliopsida</taxon>
        <taxon>eudicotyledons</taxon>
        <taxon>Gunneridae</taxon>
        <taxon>Pentapetalae</taxon>
        <taxon>asterids</taxon>
        <taxon>Ericales</taxon>
        <taxon>Ericaceae</taxon>
        <taxon>Vaccinioideae</taxon>
        <taxon>Vaccinieae</taxon>
        <taxon>Vaccinium</taxon>
    </lineage>
</organism>
<evidence type="ECO:0000313" key="1">
    <source>
        <dbReference type="EMBL" id="KAH7854865.1"/>
    </source>
</evidence>
<name>A0ACB7YPV7_9ERIC</name>
<comment type="caution">
    <text evidence="1">The sequence shown here is derived from an EMBL/GenBank/DDBJ whole genome shotgun (WGS) entry which is preliminary data.</text>
</comment>
<proteinExistence type="predicted"/>
<keyword evidence="2" id="KW-1185">Reference proteome</keyword>
<sequence>MTALVTDFGIARLVKGGDDESESVNDSTSYSSTHGLLCGSVGYIAPEYGLGKRASTQGDVYSYGVLLLEIVTGKRPTDVLFHDGSSLHEWVKGHYPHKLEPLVEEALERRAPNGAPVYDKNTWRDVVIELIELGLICTQYNPSTRPNMSDVARELTRLKQYLCSTSSTLLIEAACDKVGFTD</sequence>
<reference evidence="1 2" key="1">
    <citation type="journal article" date="2021" name="Hortic Res">
        <title>High-quality reference genome and annotation aids understanding of berry development for evergreen blueberry (Vaccinium darrowii).</title>
        <authorList>
            <person name="Yu J."/>
            <person name="Hulse-Kemp A.M."/>
            <person name="Babiker E."/>
            <person name="Staton M."/>
        </authorList>
    </citation>
    <scope>NUCLEOTIDE SEQUENCE [LARGE SCALE GENOMIC DNA]</scope>
    <source>
        <strain evidence="2">cv. NJ 8807/NJ 8810</strain>
        <tissue evidence="1">Young leaf</tissue>
    </source>
</reference>
<evidence type="ECO:0000313" key="2">
    <source>
        <dbReference type="Proteomes" id="UP000828048"/>
    </source>
</evidence>
<protein>
    <submittedName>
        <fullName evidence="1">Uncharacterized protein</fullName>
    </submittedName>
</protein>
<accession>A0ACB7YPV7</accession>
<dbReference type="Proteomes" id="UP000828048">
    <property type="component" value="Chromosome 11"/>
</dbReference>